<gene>
    <name evidence="2" type="ORF">MICPUN_104223</name>
</gene>
<dbReference type="InParanoid" id="C1EHL6"/>
<reference evidence="2 3" key="1">
    <citation type="journal article" date="2009" name="Science">
        <title>Green evolution and dynamic adaptations revealed by genomes of the marine picoeukaryotes Micromonas.</title>
        <authorList>
            <person name="Worden A.Z."/>
            <person name="Lee J.H."/>
            <person name="Mock T."/>
            <person name="Rouze P."/>
            <person name="Simmons M.P."/>
            <person name="Aerts A.L."/>
            <person name="Allen A.E."/>
            <person name="Cuvelier M.L."/>
            <person name="Derelle E."/>
            <person name="Everett M.V."/>
            <person name="Foulon E."/>
            <person name="Grimwood J."/>
            <person name="Gundlach H."/>
            <person name="Henrissat B."/>
            <person name="Napoli C."/>
            <person name="McDonald S.M."/>
            <person name="Parker M.S."/>
            <person name="Rombauts S."/>
            <person name="Salamov A."/>
            <person name="Von Dassow P."/>
            <person name="Badger J.H."/>
            <person name="Coutinho P.M."/>
            <person name="Demir E."/>
            <person name="Dubchak I."/>
            <person name="Gentemann C."/>
            <person name="Eikrem W."/>
            <person name="Gready J.E."/>
            <person name="John U."/>
            <person name="Lanier W."/>
            <person name="Lindquist E.A."/>
            <person name="Lucas S."/>
            <person name="Mayer K.F."/>
            <person name="Moreau H."/>
            <person name="Not F."/>
            <person name="Otillar R."/>
            <person name="Panaud O."/>
            <person name="Pangilinan J."/>
            <person name="Paulsen I."/>
            <person name="Piegu B."/>
            <person name="Poliakov A."/>
            <person name="Robbens S."/>
            <person name="Schmutz J."/>
            <person name="Toulza E."/>
            <person name="Wyss T."/>
            <person name="Zelensky A."/>
            <person name="Zhou K."/>
            <person name="Armbrust E.V."/>
            <person name="Bhattacharya D."/>
            <person name="Goodenough U.W."/>
            <person name="Van de Peer Y."/>
            <person name="Grigoriev I.V."/>
        </authorList>
    </citation>
    <scope>NUCLEOTIDE SEQUENCE [LARGE SCALE GENOMIC DNA]</scope>
    <source>
        <strain evidence="3">RCC299 / NOUM17</strain>
    </source>
</reference>
<evidence type="ECO:0000313" key="3">
    <source>
        <dbReference type="Proteomes" id="UP000002009"/>
    </source>
</evidence>
<sequence length="521" mass="54527">MEVYAVTREFQEWGKGIYNRLPTPIRNGLKAAGVCHFLVVVRDGPGGDLYSFDFGPVGGDVTGALSGGVAGFPEVAPSQLCFDDVVPGSLPMRRSQSTPALFKEAPEEEADEPVEILAKEAKDPAAAAATDGSSSAGAKSRRRRPLGRREKKWVVGEIREHKIDELPEGTHFLGTTEMTLDDIRDFNATRNKMYALHDNDCRHYMNELCERLVPELGKYGRGGVASKLAWDATWGRLRSGRPEIHLLPIQAMADLRNQPALERIKTASMASVIFSLGMRALPIVFKPVLPLATAVSNAAPARRLVTTAAGAVAGVSSEVPIVREALYAGNVAMESLSGVANGLVRGTTSLVHATSGLFFSSSPSTGLAAASAVGGASLGAESAMGPLGFASAGGATEAIAAGVAAGRRGVRVRSAAVSAARATRNVATKAVTGLKRFASTPIRPPAAKVTRRLSSSSSTSSLSSRRSSFSISGSEADLVSLAADHSAAVAARARRLPRLPSFGNLPLFRRSSSVGANLASR</sequence>
<dbReference type="OMA" id="DCRHYMN"/>
<dbReference type="AlphaFoldDB" id="C1EHL6"/>
<dbReference type="KEGG" id="mis:MICPUN_104223"/>
<proteinExistence type="predicted"/>
<accession>C1EHL6</accession>
<name>C1EHL6_MICCC</name>
<evidence type="ECO:0000256" key="1">
    <source>
        <dbReference type="SAM" id="MobiDB-lite"/>
    </source>
</evidence>
<protein>
    <submittedName>
        <fullName evidence="2">Uncharacterized protein</fullName>
    </submittedName>
</protein>
<dbReference type="RefSeq" id="XP_002506060.1">
    <property type="nucleotide sequence ID" value="XM_002506014.1"/>
</dbReference>
<feature type="region of interest" description="Disordered" evidence="1">
    <location>
        <begin position="122"/>
        <end position="148"/>
    </location>
</feature>
<keyword evidence="3" id="KW-1185">Reference proteome</keyword>
<evidence type="ECO:0000313" key="2">
    <source>
        <dbReference type="EMBL" id="ACO67318.1"/>
    </source>
</evidence>
<dbReference type="EMBL" id="CP001332">
    <property type="protein sequence ID" value="ACO67318.1"/>
    <property type="molecule type" value="Genomic_DNA"/>
</dbReference>
<feature type="compositionally biased region" description="Low complexity" evidence="1">
    <location>
        <begin position="452"/>
        <end position="467"/>
    </location>
</feature>
<dbReference type="OrthoDB" id="513772at2759"/>
<dbReference type="Proteomes" id="UP000002009">
    <property type="component" value="Chromosome 14"/>
</dbReference>
<organism evidence="2 3">
    <name type="scientific">Micromonas commoda (strain RCC299 / NOUM17 / CCMP2709)</name>
    <name type="common">Picoplanktonic green alga</name>
    <dbReference type="NCBI Taxonomy" id="296587"/>
    <lineage>
        <taxon>Eukaryota</taxon>
        <taxon>Viridiplantae</taxon>
        <taxon>Chlorophyta</taxon>
        <taxon>Mamiellophyceae</taxon>
        <taxon>Mamiellales</taxon>
        <taxon>Mamiellaceae</taxon>
        <taxon>Micromonas</taxon>
    </lineage>
</organism>
<feature type="region of interest" description="Disordered" evidence="1">
    <location>
        <begin position="446"/>
        <end position="467"/>
    </location>
</feature>
<dbReference type="GeneID" id="8249199"/>
<feature type="compositionally biased region" description="Low complexity" evidence="1">
    <location>
        <begin position="124"/>
        <end position="138"/>
    </location>
</feature>
<dbReference type="eggNOG" id="ENOG502SUGV">
    <property type="taxonomic scope" value="Eukaryota"/>
</dbReference>
<feature type="compositionally biased region" description="Basic residues" evidence="1">
    <location>
        <begin position="139"/>
        <end position="148"/>
    </location>
</feature>